<dbReference type="KEGG" id="maj:MAA_11490"/>
<feature type="region of interest" description="Disordered" evidence="1">
    <location>
        <begin position="356"/>
        <end position="380"/>
    </location>
</feature>
<evidence type="ECO:0000313" key="2">
    <source>
        <dbReference type="EMBL" id="KHO10953.1"/>
    </source>
</evidence>
<feature type="compositionally biased region" description="Basic and acidic residues" evidence="1">
    <location>
        <begin position="433"/>
        <end position="452"/>
    </location>
</feature>
<sequence length="677" mass="75647">MASPFLSNSAKDYGQGLHWLARLFRYESQDEALLSARPIGALGSRDSALICLTTDAHILLVDHGGSETESLTKTQRLAAFLGPLQRSHTRHCPPVTSVAVLSTIVVDKGSSMADPFRGDGLFTAVNALAALVQDPERLDRARARFNESPPSYRSRLSHNSTLSQSPNPPSDEEQRRSDLKWKLILEHQASFPSEQFLAQELEEIRRLTQLDPIRMRRIPVGTNYHKLAKENVMKRWVEQGIWSEEWKSRSVWRWKHEEPLDREFESNKDKTAGTESRLFGPPPEEIESTPRPPQGVQDLPMTEERRRIRERGREASRLYHQFVYQVSKERELILDEMNPPEAPDFSYLNQWPPALHPAALQGGSGRQRTPTEPNLEYSVSTPPDINTAAYERVKNTWVRRGIWNKKWGILPGMSWKHEQPLEEMLREEMGDDPVLHEGGAVEDRDEPSETPRRPLFGPYPDEQVASFSSPLFDDSTHQPVRVDAGPNRIASPLPVAANGDHVLGQPDEPLQEACPGGDPAVLPNGETSQFSAASSSDRDRINNREAGRSVLLSGARRGEREGSVGAGLAPEIPRTALGPIRPSKVSKARRRNRTCTRRRPDGSEENGVQTPIPVPDTASAPLVDSSVQPRRSRRLQEAKRKTDADSSAGGISTSSPKSAKPRGVVKRRSRTTRQRTG</sequence>
<accession>A0A0B2X7Q9</accession>
<feature type="compositionally biased region" description="Basic residues" evidence="1">
    <location>
        <begin position="584"/>
        <end position="597"/>
    </location>
</feature>
<organism evidence="2 3">
    <name type="scientific">Metarhizium robertsii (strain ARSEF 23 / ATCC MYA-3075)</name>
    <name type="common">Metarhizium anisopliae (strain ARSEF 23)</name>
    <dbReference type="NCBI Taxonomy" id="655844"/>
    <lineage>
        <taxon>Eukaryota</taxon>
        <taxon>Fungi</taxon>
        <taxon>Dikarya</taxon>
        <taxon>Ascomycota</taxon>
        <taxon>Pezizomycotina</taxon>
        <taxon>Sordariomycetes</taxon>
        <taxon>Hypocreomycetidae</taxon>
        <taxon>Hypocreales</taxon>
        <taxon>Clavicipitaceae</taxon>
        <taxon>Metarhizium</taxon>
    </lineage>
</organism>
<keyword evidence="3" id="KW-1185">Reference proteome</keyword>
<comment type="caution">
    <text evidence="2">The sequence shown here is derived from an EMBL/GenBank/DDBJ whole genome shotgun (WGS) entry which is preliminary data.</text>
</comment>
<feature type="compositionally biased region" description="Polar residues" evidence="1">
    <location>
        <begin position="366"/>
        <end position="380"/>
    </location>
</feature>
<feature type="region of interest" description="Disordered" evidence="1">
    <location>
        <begin position="262"/>
        <end position="304"/>
    </location>
</feature>
<feature type="compositionally biased region" description="Basic and acidic residues" evidence="1">
    <location>
        <begin position="262"/>
        <end position="272"/>
    </location>
</feature>
<feature type="compositionally biased region" description="Polar residues" evidence="1">
    <location>
        <begin position="525"/>
        <end position="535"/>
    </location>
</feature>
<evidence type="ECO:0000313" key="3">
    <source>
        <dbReference type="Proteomes" id="UP000002498"/>
    </source>
</evidence>
<feature type="region of interest" description="Disordered" evidence="1">
    <location>
        <begin position="433"/>
        <end position="677"/>
    </location>
</feature>
<dbReference type="OrthoDB" id="5401786at2759"/>
<feature type="region of interest" description="Disordered" evidence="1">
    <location>
        <begin position="145"/>
        <end position="176"/>
    </location>
</feature>
<dbReference type="GeneID" id="23632938"/>
<gene>
    <name evidence="2" type="ORF">MAA_11490</name>
</gene>
<proteinExistence type="predicted"/>
<reference evidence="2 3" key="2">
    <citation type="journal article" date="2014" name="Proc. Natl. Acad. Sci. U.S.A.">
        <title>Trajectory and genomic determinants of fungal-pathogen speciation and host adaptation.</title>
        <authorList>
            <person name="Hu X."/>
            <person name="Xiao G."/>
            <person name="Zheng P."/>
            <person name="Shang Y."/>
            <person name="Su Y."/>
            <person name="Zhang X."/>
            <person name="Liu X."/>
            <person name="Zhan S."/>
            <person name="St Leger R.J."/>
            <person name="Wang C."/>
        </authorList>
    </citation>
    <scope>GENOME REANNOTATION</scope>
    <source>
        <strain evidence="3">ARSEF 23 / ATCC MYA-3075</strain>
    </source>
</reference>
<protein>
    <submittedName>
        <fullName evidence="2">Major royal jelly protein</fullName>
    </submittedName>
</protein>
<dbReference type="RefSeq" id="XP_011411786.1">
    <property type="nucleotide sequence ID" value="XM_011413484.1"/>
</dbReference>
<dbReference type="HOGENOM" id="CLU_026102_0_0_1"/>
<dbReference type="AlphaFoldDB" id="A0A0B2X7Q9"/>
<dbReference type="Proteomes" id="UP000002498">
    <property type="component" value="Unassembled WGS sequence"/>
</dbReference>
<evidence type="ECO:0000256" key="1">
    <source>
        <dbReference type="SAM" id="MobiDB-lite"/>
    </source>
</evidence>
<feature type="compositionally biased region" description="Basic and acidic residues" evidence="1">
    <location>
        <begin position="634"/>
        <end position="644"/>
    </location>
</feature>
<dbReference type="EMBL" id="ADNJ02000008">
    <property type="protein sequence ID" value="KHO10953.1"/>
    <property type="molecule type" value="Genomic_DNA"/>
</dbReference>
<reference evidence="2 3" key="1">
    <citation type="journal article" date="2011" name="PLoS Genet.">
        <title>Genome sequencing and comparative transcriptomics of the model entomopathogenic fungi Metarhizium anisopliae and M. acridum.</title>
        <authorList>
            <person name="Gao Q."/>
            <person name="Jin K."/>
            <person name="Ying S.H."/>
            <person name="Zhang Y."/>
            <person name="Xiao G."/>
            <person name="Shang Y."/>
            <person name="Duan Z."/>
            <person name="Hu X."/>
            <person name="Xie X.Q."/>
            <person name="Zhou G."/>
            <person name="Peng G."/>
            <person name="Luo Z."/>
            <person name="Huang W."/>
            <person name="Wang B."/>
            <person name="Fang W."/>
            <person name="Wang S."/>
            <person name="Zhong Y."/>
            <person name="Ma L.J."/>
            <person name="St Leger R.J."/>
            <person name="Zhao G.P."/>
            <person name="Pei Y."/>
            <person name="Feng M.G."/>
            <person name="Xia Y."/>
            <person name="Wang C."/>
        </authorList>
    </citation>
    <scope>NUCLEOTIDE SEQUENCE [LARGE SCALE GENOMIC DNA]</scope>
    <source>
        <strain evidence="3">ARSEF 23 / ATCC MYA-3075</strain>
    </source>
</reference>
<feature type="compositionally biased region" description="Basic residues" evidence="1">
    <location>
        <begin position="659"/>
        <end position="677"/>
    </location>
</feature>
<name>A0A0B2X7Q9_METRA</name>
<feature type="compositionally biased region" description="Basic and acidic residues" evidence="1">
    <location>
        <begin position="536"/>
        <end position="547"/>
    </location>
</feature>